<dbReference type="InterPro" id="IPR025874">
    <property type="entry name" value="DZR"/>
</dbReference>
<dbReference type="AlphaFoldDB" id="A0A6B0SLF9"/>
<evidence type="ECO:0000259" key="2">
    <source>
        <dbReference type="Pfam" id="PF12773"/>
    </source>
</evidence>
<feature type="region of interest" description="Disordered" evidence="1">
    <location>
        <begin position="83"/>
        <end position="159"/>
    </location>
</feature>
<accession>A0A6B0SLF9</accession>
<feature type="domain" description="DZANK-type" evidence="2">
    <location>
        <begin position="157"/>
        <end position="201"/>
    </location>
</feature>
<dbReference type="Proteomes" id="UP000471521">
    <property type="component" value="Unassembled WGS sequence"/>
</dbReference>
<feature type="compositionally biased region" description="Basic and acidic residues" evidence="1">
    <location>
        <begin position="93"/>
        <end position="112"/>
    </location>
</feature>
<evidence type="ECO:0000256" key="1">
    <source>
        <dbReference type="SAM" id="MobiDB-lite"/>
    </source>
</evidence>
<sequence>MSKITFRADDDLVAAVDDLEASKSEVMRDALRAYLHEEGKVDAVASSINETVTQRVDDLVERQLGGQQASDGDVNVRITLEAGEGVRAAAGQPERERRPAEEGGHQSPDGRDGASQGAERNPPQDPVREAVHGAGRGYGRDARNGRKRHGEQSGASCTKCGETVAPDHVYCPNCGEKATRRLFCECGDEVRSDWAFCPHCGRRTASADALDR</sequence>
<dbReference type="Pfam" id="PF12773">
    <property type="entry name" value="DZR"/>
    <property type="match status" value="1"/>
</dbReference>
<name>A0A6B0SLF9_9EURY</name>
<evidence type="ECO:0000313" key="3">
    <source>
        <dbReference type="EMBL" id="MXR19762.1"/>
    </source>
</evidence>
<organism evidence="3 4">
    <name type="scientific">Halobacterium bonnevillei</name>
    <dbReference type="NCBI Taxonomy" id="2692200"/>
    <lineage>
        <taxon>Archaea</taxon>
        <taxon>Methanobacteriati</taxon>
        <taxon>Methanobacteriota</taxon>
        <taxon>Stenosarchaea group</taxon>
        <taxon>Halobacteria</taxon>
        <taxon>Halobacteriales</taxon>
        <taxon>Halobacteriaceae</taxon>
        <taxon>Halobacterium</taxon>
    </lineage>
</organism>
<keyword evidence="4" id="KW-1185">Reference proteome</keyword>
<evidence type="ECO:0000313" key="4">
    <source>
        <dbReference type="Proteomes" id="UP000471521"/>
    </source>
</evidence>
<dbReference type="OrthoDB" id="11143at2157"/>
<protein>
    <submittedName>
        <fullName evidence="3">CopG family transcriptional regulator</fullName>
    </submittedName>
</protein>
<gene>
    <name evidence="3" type="ORF">GRX66_03765</name>
</gene>
<proteinExistence type="predicted"/>
<dbReference type="RefSeq" id="WP_159525334.1">
    <property type="nucleotide sequence ID" value="NZ_WUUU01000014.1"/>
</dbReference>
<comment type="caution">
    <text evidence="3">The sequence shown here is derived from an EMBL/GenBank/DDBJ whole genome shotgun (WGS) entry which is preliminary data.</text>
</comment>
<dbReference type="EMBL" id="WUUU01000014">
    <property type="protein sequence ID" value="MXR19762.1"/>
    <property type="molecule type" value="Genomic_DNA"/>
</dbReference>
<reference evidence="3 4" key="1">
    <citation type="submission" date="2019-12" db="EMBL/GenBank/DDBJ databases">
        <title>Isolation and characterization of three novel carbon monoxide-oxidizing members of Halobacteria from salione crusts and soils.</title>
        <authorList>
            <person name="Myers M.R."/>
            <person name="King G.M."/>
        </authorList>
    </citation>
    <scope>NUCLEOTIDE SEQUENCE [LARGE SCALE GENOMIC DNA]</scope>
    <source>
        <strain evidence="3 4">PCN9</strain>
    </source>
</reference>